<feature type="compositionally biased region" description="Polar residues" evidence="1">
    <location>
        <begin position="32"/>
        <end position="45"/>
    </location>
</feature>
<dbReference type="AlphaFoldDB" id="A0A1E7FU94"/>
<dbReference type="InParanoid" id="A0A1E7FU94"/>
<evidence type="ECO:0000313" key="3">
    <source>
        <dbReference type="Proteomes" id="UP000095751"/>
    </source>
</evidence>
<proteinExistence type="predicted"/>
<feature type="region of interest" description="Disordered" evidence="1">
    <location>
        <begin position="1"/>
        <end position="288"/>
    </location>
</feature>
<organism evidence="2 3">
    <name type="scientific">Fragilariopsis cylindrus CCMP1102</name>
    <dbReference type="NCBI Taxonomy" id="635003"/>
    <lineage>
        <taxon>Eukaryota</taxon>
        <taxon>Sar</taxon>
        <taxon>Stramenopiles</taxon>
        <taxon>Ochrophyta</taxon>
        <taxon>Bacillariophyta</taxon>
        <taxon>Bacillariophyceae</taxon>
        <taxon>Bacillariophycidae</taxon>
        <taxon>Bacillariales</taxon>
        <taxon>Bacillariaceae</taxon>
        <taxon>Fragilariopsis</taxon>
    </lineage>
</organism>
<reference evidence="2 3" key="1">
    <citation type="submission" date="2016-09" db="EMBL/GenBank/DDBJ databases">
        <title>Extensive genetic diversity and differential bi-allelic expression allows diatom success in the polar Southern Ocean.</title>
        <authorList>
            <consortium name="DOE Joint Genome Institute"/>
            <person name="Mock T."/>
            <person name="Otillar R.P."/>
            <person name="Strauss J."/>
            <person name="Dupont C."/>
            <person name="Frickenhaus S."/>
            <person name="Maumus F."/>
            <person name="Mcmullan M."/>
            <person name="Sanges R."/>
            <person name="Schmutz J."/>
            <person name="Toseland A."/>
            <person name="Valas R."/>
            <person name="Veluchamy A."/>
            <person name="Ward B.J."/>
            <person name="Allen A."/>
            <person name="Barry K."/>
            <person name="Falciatore A."/>
            <person name="Ferrante M."/>
            <person name="Fortunato A.E."/>
            <person name="Gloeckner G."/>
            <person name="Gruber A."/>
            <person name="Hipkin R."/>
            <person name="Janech M."/>
            <person name="Kroth P."/>
            <person name="Leese F."/>
            <person name="Lindquist E."/>
            <person name="Lyon B.R."/>
            <person name="Martin J."/>
            <person name="Mayer C."/>
            <person name="Parker M."/>
            <person name="Quesneville H."/>
            <person name="Raymond J."/>
            <person name="Uhlig C."/>
            <person name="Valentin K.U."/>
            <person name="Worden A.Z."/>
            <person name="Armbrust E.V."/>
            <person name="Bowler C."/>
            <person name="Green B."/>
            <person name="Moulton V."/>
            <person name="Van Oosterhout C."/>
            <person name="Grigoriev I."/>
        </authorList>
    </citation>
    <scope>NUCLEOTIDE SEQUENCE [LARGE SCALE GENOMIC DNA]</scope>
    <source>
        <strain evidence="2 3">CCMP1102</strain>
    </source>
</reference>
<gene>
    <name evidence="2" type="ORF">FRACYDRAFT_231827</name>
</gene>
<sequence length="552" mass="63249">MGKFWNRGSKQDKKEEKSYDLQGGEEFEAAYNDQSYSQQQSESNIEYTSDHSGSESSSRSSSRSGSSDEYSSSSEQYEEEEDDDYDDDGTQGPSSSKDRNRRNNKNSTEKIEDEGQEDAINSTKKKKGSIFGRISLFGGRKNKQKKKEEEEEEDDTSLLLEPVEKMEEVEDESSFREEYRSSFRKEDGSSVREKDETVETSSYYNNALLLQIPQLQTPPPTPPPIPPPTPPPQQIDTKDTATNKIRYIPSQPSQSKSKKKTKPKTKTKTKNMTRNGTGTGTHHPDPLLDTEVNELTNEVSRLRTLVKLMMDRMDLYETQSEYLVDANQDHDIEWKKKMIENYGPSSTTKKKKQSSDSNTIVKNLLDEQLMSDQWIQRLEGVQRGYQQRVLVTQNQLKTLRFEQMQTNRQIVEVKRASSAKKKQPPPPAKPQSALLLMSGNDRGRLKVLERRASTGDIINNNGTVSQLRMKKPAQKHRTSSMVEEMISTWQEEGKHIQPVMTSGEYNQTKEDQQAEKANTKKKKKEKETKTRSKSRSKSKHAKSSKKKHNRDN</sequence>
<feature type="compositionally biased region" description="Basic residues" evidence="1">
    <location>
        <begin position="256"/>
        <end position="271"/>
    </location>
</feature>
<feature type="compositionally biased region" description="Basic and acidic residues" evidence="1">
    <location>
        <begin position="9"/>
        <end position="19"/>
    </location>
</feature>
<evidence type="ECO:0000313" key="2">
    <source>
        <dbReference type="EMBL" id="OEU21685.1"/>
    </source>
</evidence>
<dbReference type="OrthoDB" id="10680691at2759"/>
<dbReference type="KEGG" id="fcy:FRACYDRAFT_231827"/>
<evidence type="ECO:0000256" key="1">
    <source>
        <dbReference type="SAM" id="MobiDB-lite"/>
    </source>
</evidence>
<dbReference type="EMBL" id="KV784353">
    <property type="protein sequence ID" value="OEU21685.1"/>
    <property type="molecule type" value="Genomic_DNA"/>
</dbReference>
<feature type="compositionally biased region" description="Basic residues" evidence="1">
    <location>
        <begin position="531"/>
        <end position="552"/>
    </location>
</feature>
<feature type="compositionally biased region" description="Basic and acidic residues" evidence="1">
    <location>
        <begin position="173"/>
        <end position="197"/>
    </location>
</feature>
<feature type="region of interest" description="Disordered" evidence="1">
    <location>
        <begin position="414"/>
        <end position="434"/>
    </location>
</feature>
<feature type="compositionally biased region" description="Low complexity" evidence="1">
    <location>
        <begin position="54"/>
        <end position="75"/>
    </location>
</feature>
<feature type="compositionally biased region" description="Basic and acidic residues" evidence="1">
    <location>
        <begin position="507"/>
        <end position="518"/>
    </location>
</feature>
<feature type="region of interest" description="Disordered" evidence="1">
    <location>
        <begin position="459"/>
        <end position="552"/>
    </location>
</feature>
<name>A0A1E7FU94_9STRA</name>
<dbReference type="Proteomes" id="UP000095751">
    <property type="component" value="Unassembled WGS sequence"/>
</dbReference>
<feature type="compositionally biased region" description="Basic residues" evidence="1">
    <location>
        <begin position="468"/>
        <end position="478"/>
    </location>
</feature>
<protein>
    <submittedName>
        <fullName evidence="2">Uncharacterized protein</fullName>
    </submittedName>
</protein>
<feature type="compositionally biased region" description="Pro residues" evidence="1">
    <location>
        <begin position="216"/>
        <end position="233"/>
    </location>
</feature>
<accession>A0A1E7FU94</accession>
<feature type="compositionally biased region" description="Acidic residues" evidence="1">
    <location>
        <begin position="76"/>
        <end position="89"/>
    </location>
</feature>
<keyword evidence="3" id="KW-1185">Reference proteome</keyword>